<evidence type="ECO:0000313" key="10">
    <source>
        <dbReference type="EMBL" id="AFU60097.1"/>
    </source>
</evidence>
<evidence type="ECO:0000259" key="9">
    <source>
        <dbReference type="Pfam" id="PF01555"/>
    </source>
</evidence>
<dbReference type="RefSeq" id="WP_015020630.1">
    <property type="nucleotide sequence ID" value="NC_018719.1"/>
</dbReference>
<keyword evidence="4 8" id="KW-0949">S-adenosyl-L-methionine</keyword>
<evidence type="ECO:0000313" key="11">
    <source>
        <dbReference type="Proteomes" id="UP000008037"/>
    </source>
</evidence>
<name>K0IM87_NITGG</name>
<dbReference type="AlphaFoldDB" id="K0IM87"/>
<dbReference type="GeneID" id="13796991"/>
<evidence type="ECO:0000256" key="6">
    <source>
        <dbReference type="ARBA" id="ARBA00023125"/>
    </source>
</evidence>
<evidence type="ECO:0000256" key="5">
    <source>
        <dbReference type="ARBA" id="ARBA00022747"/>
    </source>
</evidence>
<dbReference type="REBASE" id="55346">
    <property type="entry name" value="M.Nga92ORF31810P"/>
</dbReference>
<dbReference type="GO" id="GO:0032259">
    <property type="term" value="P:methylation"/>
    <property type="evidence" value="ECO:0007669"/>
    <property type="project" value="UniProtKB-KW"/>
</dbReference>
<dbReference type="Proteomes" id="UP000008037">
    <property type="component" value="Chromosome"/>
</dbReference>
<dbReference type="BioCyc" id="CNIT1237085:G1324-3181-MONOMER"/>
<dbReference type="EMBL" id="CP002408">
    <property type="protein sequence ID" value="AFU60097.1"/>
    <property type="molecule type" value="Genomic_DNA"/>
</dbReference>
<sequence length="309" mass="34503">MATIDSSRSSYVKKMQRINARLLHVFVDPLQNQEDAPYGVVQKNGCSATFYLKDCISGLKENVGEKSVDVVVTSPPYNIGIGYGSYNDALPREKYLAWMEEVGVAVKQALADDGSFFLNIGNKPKDQWIAWDVASVLRKHFVLQNVIHWIKSIAISKADVGNYPNIAGDIAVGHFKPIVSDRFLNDCHEYIFHFTKAGDAHLDKLAVGIPYQDKTNIGRWKTAKEDRRDRGNTWFIPYETIQSKSERPHPATFPVKLPEMCIKVHGGAKMVVDPFTGIGSTAVAAVRLGIPFVGFEIDREYLDVAISRL</sequence>
<dbReference type="InterPro" id="IPR029063">
    <property type="entry name" value="SAM-dependent_MTases_sf"/>
</dbReference>
<comment type="catalytic activity">
    <reaction evidence="7 8">
        <text>a 2'-deoxycytidine in DNA + S-adenosyl-L-methionine = an N(4)-methyl-2'-deoxycytidine in DNA + S-adenosyl-L-homocysteine + H(+)</text>
        <dbReference type="Rhea" id="RHEA:16857"/>
        <dbReference type="Rhea" id="RHEA-COMP:11369"/>
        <dbReference type="Rhea" id="RHEA-COMP:13674"/>
        <dbReference type="ChEBI" id="CHEBI:15378"/>
        <dbReference type="ChEBI" id="CHEBI:57856"/>
        <dbReference type="ChEBI" id="CHEBI:59789"/>
        <dbReference type="ChEBI" id="CHEBI:85452"/>
        <dbReference type="ChEBI" id="CHEBI:137933"/>
        <dbReference type="EC" id="2.1.1.113"/>
    </reaction>
</comment>
<dbReference type="PROSITE" id="PS00093">
    <property type="entry name" value="N4_MTASE"/>
    <property type="match status" value="1"/>
</dbReference>
<proteinExistence type="inferred from homology"/>
<protein>
    <recommendedName>
        <fullName evidence="8">Type II methyltransferase</fullName>
        <ecNumber evidence="8">2.1.1.113</ecNumber>
    </recommendedName>
    <alternativeName>
        <fullName evidence="8">N-4 cytosine-specific methyltransferase</fullName>
    </alternativeName>
</protein>
<dbReference type="InterPro" id="IPR002941">
    <property type="entry name" value="DNA_methylase_N4/N6"/>
</dbReference>
<dbReference type="GO" id="GO:0015667">
    <property type="term" value="F:site-specific DNA-methyltransferase (cytosine-N4-specific) activity"/>
    <property type="evidence" value="ECO:0007669"/>
    <property type="project" value="UniProtKB-EC"/>
</dbReference>
<gene>
    <name evidence="10" type="ordered locus">Ngar_c31810</name>
</gene>
<dbReference type="GO" id="GO:0008170">
    <property type="term" value="F:N-methyltransferase activity"/>
    <property type="evidence" value="ECO:0007669"/>
    <property type="project" value="InterPro"/>
</dbReference>
<comment type="similarity">
    <text evidence="1">Belongs to the N(4)/N(6)-methyltransferase family. N(4) subfamily.</text>
</comment>
<evidence type="ECO:0000256" key="4">
    <source>
        <dbReference type="ARBA" id="ARBA00022691"/>
    </source>
</evidence>
<dbReference type="EC" id="2.1.1.113" evidence="8"/>
<dbReference type="PATRIC" id="fig|1237085.11.peg.3166"/>
<dbReference type="PRINTS" id="PR00508">
    <property type="entry name" value="S21N4MTFRASE"/>
</dbReference>
<dbReference type="GO" id="GO:0009307">
    <property type="term" value="P:DNA restriction-modification system"/>
    <property type="evidence" value="ECO:0007669"/>
    <property type="project" value="UniProtKB-KW"/>
</dbReference>
<feature type="domain" description="DNA methylase N-4/N-6" evidence="9">
    <location>
        <begin position="68"/>
        <end position="305"/>
    </location>
</feature>
<dbReference type="HOGENOM" id="CLU_024927_2_1_2"/>
<organism evidence="10 11">
    <name type="scientific">Nitrososphaera gargensis (strain Ga9.2)</name>
    <dbReference type="NCBI Taxonomy" id="1237085"/>
    <lineage>
        <taxon>Archaea</taxon>
        <taxon>Nitrososphaerota</taxon>
        <taxon>Nitrososphaeria</taxon>
        <taxon>Nitrososphaerales</taxon>
        <taxon>Nitrososphaeraceae</taxon>
        <taxon>Nitrososphaera</taxon>
    </lineage>
</organism>
<evidence type="ECO:0000256" key="2">
    <source>
        <dbReference type="ARBA" id="ARBA00022603"/>
    </source>
</evidence>
<keyword evidence="2 8" id="KW-0489">Methyltransferase</keyword>
<evidence type="ECO:0000256" key="1">
    <source>
        <dbReference type="ARBA" id="ARBA00010203"/>
    </source>
</evidence>
<evidence type="ECO:0000256" key="3">
    <source>
        <dbReference type="ARBA" id="ARBA00022679"/>
    </source>
</evidence>
<dbReference type="KEGG" id="nga:Ngar_c31810"/>
<evidence type="ECO:0000256" key="7">
    <source>
        <dbReference type="ARBA" id="ARBA00049120"/>
    </source>
</evidence>
<dbReference type="Gene3D" id="3.40.50.150">
    <property type="entry name" value="Vaccinia Virus protein VP39"/>
    <property type="match status" value="1"/>
</dbReference>
<reference evidence="10 11" key="1">
    <citation type="journal article" date="2012" name="Environ. Microbiol.">
        <title>The genome of the ammonia-oxidizing Candidatus Nitrososphaera gargensis: insights into metabolic versatility and environmental adaptations.</title>
        <authorList>
            <person name="Spang A."/>
            <person name="Poehlein A."/>
            <person name="Offre P."/>
            <person name="Zumbragel S."/>
            <person name="Haider S."/>
            <person name="Rychlik N."/>
            <person name="Nowka B."/>
            <person name="Schmeisser C."/>
            <person name="Lebedeva E.V."/>
            <person name="Rattei T."/>
            <person name="Bohm C."/>
            <person name="Schmid M."/>
            <person name="Galushko A."/>
            <person name="Hatzenpichler R."/>
            <person name="Weinmaier T."/>
            <person name="Daniel R."/>
            <person name="Schleper C."/>
            <person name="Spieck E."/>
            <person name="Streit W."/>
            <person name="Wagner M."/>
        </authorList>
    </citation>
    <scope>NUCLEOTIDE SEQUENCE [LARGE SCALE GENOMIC DNA]</scope>
    <source>
        <strain evidence="11">Ga9.2</strain>
    </source>
</reference>
<accession>K0IM87</accession>
<dbReference type="InParanoid" id="K0IM87"/>
<dbReference type="InterPro" id="IPR001091">
    <property type="entry name" value="RM_Methyltransferase"/>
</dbReference>
<dbReference type="GO" id="GO:0003677">
    <property type="term" value="F:DNA binding"/>
    <property type="evidence" value="ECO:0007669"/>
    <property type="project" value="UniProtKB-KW"/>
</dbReference>
<dbReference type="STRING" id="1237085.Ngar_c31810"/>
<dbReference type="SUPFAM" id="SSF53335">
    <property type="entry name" value="S-adenosyl-L-methionine-dependent methyltransferases"/>
    <property type="match status" value="1"/>
</dbReference>
<keyword evidence="3 10" id="KW-0808">Transferase</keyword>
<keyword evidence="6" id="KW-0238">DNA-binding</keyword>
<evidence type="ECO:0000256" key="8">
    <source>
        <dbReference type="RuleBase" id="RU362026"/>
    </source>
</evidence>
<keyword evidence="11" id="KW-1185">Reference proteome</keyword>
<dbReference type="InterPro" id="IPR017985">
    <property type="entry name" value="MeTrfase_CN4_CS"/>
</dbReference>
<dbReference type="Pfam" id="PF01555">
    <property type="entry name" value="N6_N4_Mtase"/>
    <property type="match status" value="1"/>
</dbReference>
<keyword evidence="5 8" id="KW-0680">Restriction system</keyword>